<dbReference type="InterPro" id="IPR036102">
    <property type="entry name" value="OsmC/Ohrsf"/>
</dbReference>
<reference evidence="2" key="1">
    <citation type="journal article" date="2019" name="Int. J. Syst. Evol. Microbiol.">
        <title>The Global Catalogue of Microorganisms (GCM) 10K type strain sequencing project: providing services to taxonomists for standard genome sequencing and annotation.</title>
        <authorList>
            <consortium name="The Broad Institute Genomics Platform"/>
            <consortium name="The Broad Institute Genome Sequencing Center for Infectious Disease"/>
            <person name="Wu L."/>
            <person name="Ma J."/>
        </authorList>
    </citation>
    <scope>NUCLEOTIDE SEQUENCE [LARGE SCALE GENOMIC DNA]</scope>
    <source>
        <strain evidence="2">DFY41</strain>
    </source>
</reference>
<dbReference type="Gene3D" id="3.30.300.20">
    <property type="match status" value="1"/>
</dbReference>
<dbReference type="Proteomes" id="UP001596087">
    <property type="component" value="Unassembled WGS sequence"/>
</dbReference>
<evidence type="ECO:0000313" key="1">
    <source>
        <dbReference type="EMBL" id="MFC5177271.1"/>
    </source>
</evidence>
<sequence length="129" mass="13430">MAEPFRVRATAGSLRGDPADGFALPHAWSDAGVVVEGAGTGGHVLHAAVALCVLNDLYREADRRGLPLVGVAVVAEGGFDEGWTSTGVQYDVELDAELSGDDREALLAAVDQVAEIPRALRAGVPVVRR</sequence>
<dbReference type="InterPro" id="IPR015946">
    <property type="entry name" value="KH_dom-like_a/b"/>
</dbReference>
<dbReference type="EMBL" id="JBHSKD010000011">
    <property type="protein sequence ID" value="MFC5177271.1"/>
    <property type="molecule type" value="Genomic_DNA"/>
</dbReference>
<protein>
    <submittedName>
        <fullName evidence="1">OsmC family peroxiredoxin</fullName>
    </submittedName>
</protein>
<dbReference type="SUPFAM" id="SSF82784">
    <property type="entry name" value="OsmC-like"/>
    <property type="match status" value="1"/>
</dbReference>
<name>A0ABW0BJ54_9ACTN</name>
<organism evidence="1 2">
    <name type="scientific">Nocardioides taihuensis</name>
    <dbReference type="NCBI Taxonomy" id="1835606"/>
    <lineage>
        <taxon>Bacteria</taxon>
        <taxon>Bacillati</taxon>
        <taxon>Actinomycetota</taxon>
        <taxon>Actinomycetes</taxon>
        <taxon>Propionibacteriales</taxon>
        <taxon>Nocardioidaceae</taxon>
        <taxon>Nocardioides</taxon>
    </lineage>
</organism>
<proteinExistence type="predicted"/>
<gene>
    <name evidence="1" type="ORF">ACFPGP_11350</name>
</gene>
<evidence type="ECO:0000313" key="2">
    <source>
        <dbReference type="Proteomes" id="UP001596087"/>
    </source>
</evidence>
<accession>A0ABW0BJ54</accession>
<dbReference type="RefSeq" id="WP_378590156.1">
    <property type="nucleotide sequence ID" value="NZ_JBHSKD010000011.1"/>
</dbReference>
<comment type="caution">
    <text evidence="1">The sequence shown here is derived from an EMBL/GenBank/DDBJ whole genome shotgun (WGS) entry which is preliminary data.</text>
</comment>
<keyword evidence="2" id="KW-1185">Reference proteome</keyword>